<dbReference type="InterPro" id="IPR011009">
    <property type="entry name" value="Kinase-like_dom_sf"/>
</dbReference>
<dbReference type="PROSITE" id="PS50011">
    <property type="entry name" value="PROTEIN_KINASE_DOM"/>
    <property type="match status" value="1"/>
</dbReference>
<dbReference type="Gene3D" id="1.10.510.10">
    <property type="entry name" value="Transferase(Phosphotransferase) domain 1"/>
    <property type="match status" value="1"/>
</dbReference>
<comment type="catalytic activity">
    <reaction evidence="10">
        <text>L-threonyl-[protein] + ATP = O-phospho-L-threonyl-[protein] + ADP + H(+)</text>
        <dbReference type="Rhea" id="RHEA:46608"/>
        <dbReference type="Rhea" id="RHEA-COMP:11060"/>
        <dbReference type="Rhea" id="RHEA-COMP:11605"/>
        <dbReference type="ChEBI" id="CHEBI:15378"/>
        <dbReference type="ChEBI" id="CHEBI:30013"/>
        <dbReference type="ChEBI" id="CHEBI:30616"/>
        <dbReference type="ChEBI" id="CHEBI:61977"/>
        <dbReference type="ChEBI" id="CHEBI:456216"/>
        <dbReference type="EC" id="2.7.11.12"/>
    </reaction>
</comment>
<evidence type="ECO:0000256" key="10">
    <source>
        <dbReference type="ARBA" id="ARBA00047298"/>
    </source>
</evidence>
<organism evidence="17 18">
    <name type="scientific">Fistulifera solaris</name>
    <name type="common">Oleaginous diatom</name>
    <dbReference type="NCBI Taxonomy" id="1519565"/>
    <lineage>
        <taxon>Eukaryota</taxon>
        <taxon>Sar</taxon>
        <taxon>Stramenopiles</taxon>
        <taxon>Ochrophyta</taxon>
        <taxon>Bacillariophyta</taxon>
        <taxon>Bacillariophyceae</taxon>
        <taxon>Bacillariophycidae</taxon>
        <taxon>Naviculales</taxon>
        <taxon>Naviculaceae</taxon>
        <taxon>Fistulifera</taxon>
    </lineage>
</organism>
<evidence type="ECO:0000259" key="16">
    <source>
        <dbReference type="PROSITE" id="PS51285"/>
    </source>
</evidence>
<evidence type="ECO:0000256" key="4">
    <source>
        <dbReference type="ARBA" id="ARBA00022535"/>
    </source>
</evidence>
<dbReference type="Pfam" id="PF00027">
    <property type="entry name" value="cNMP_binding"/>
    <property type="match status" value="2"/>
</dbReference>
<feature type="compositionally biased region" description="Acidic residues" evidence="13">
    <location>
        <begin position="342"/>
        <end position="354"/>
    </location>
</feature>
<sequence length="1252" mass="139812">GLDPSEVSLQENEKSKNSLDNSATSFSELRNKFSGSRPAGRAQVNFPSINSVSDATQKAPPPISLTGTTRRWGKEAAASVQPAAQVRQPAFPAIIQATDAESNSAYATDVKAQRSAVVEPGHYRGPVSAKRGTVAERFLSKVANNAAKLEFPKPPVTHEDIRRDMAALEPEDRPAHKASPEADEEAEPQVLQPELFETGDVDSESAVEQQPSPPPPPPNEIASPVMMARSVFENKRKEEQSLTPPRNKDLISPVRIARNTYENQIKQNGPAVIRPLDNSNHSDSASSEPTSPTKERHRFSLPVQCNRGLFVESGQEGSESFSNEDGPIREVFNADKHPEVIPEADEELYDDDESSMNNDETVRIKSPLSKAAIPVPPFAEFESPQSSPKKSNSSKKEKDKKEKKEKKKRAETKIVEPDLSPIQPKKMTGPLLSPRKRKEKASFIARIARFEDQGGRDGVPVIRQAGNVYQVPTKLPTNFRAPQHPKTDQEDRLLKNAIKKRFVFENLPEKTIKSLTAAFEKVNVPAGTQLFSQGDEDKYFYVVADGQCDIIIDGERHDVATTGDSFGEEALLHNSRRLASATATTDSVLYRFDQTTFRHLLQDEATRSTVHKRALLEKLDFLENASTEQLHKLSNLLTLIKFKKGETLAKQDNIGDKFFLIAEGSVECRDVKVGRLSKDNKIMGPGDYFGKHAVLAEEPIMKANVVALTHGKAYVVSRELKDQAMGSSLVPMHSRTLHSVRSFERKPGKPLKHHEIVGLTRLIKNVEFSKGDTIIEVDQYVDAAIYFVRSGKVYETEGRNLLLISEGAHFGENLFQSARDSKALKGRSLTKVTAESDCTCGVLPVKDYYAFFGDQIVVANDTNAVECPISSPKSTKAHVDVIAEGSKISKTRSSKDDKKAKKTKASSDAFDNDNLQLYSPKASLNVNVKLENLERRVCLGEGEFGQVWLVVDKEAKKQQPYVLKIQSKYHLITEGEVEVCKREKDVLLNVNHPFIIDLFQTFQDAAFVYMLLDFVPGGELFSILNNDDGRIKIHEDRARFYLLGIADALAHLHQKKYVYRDLKPENVMLDRFGFPKLIDFGFTKKVLDQTFTLCGTPAYLAPEIVISQGHSWPVDHWALGVLSYEMVMGFSPFYEDGIEQFELYRLIVEEDFPELEGRSSEAVDFISRLLEKSPSNRLGSLARGEKDILSHRWFGDLSTVRMRERAIQAPWIPTIKSLFDTSNFDDWSGVTDKTLDKGPPLSDKHMALFEGF</sequence>
<dbReference type="SUPFAM" id="SSF56112">
    <property type="entry name" value="Protein kinase-like (PK-like)"/>
    <property type="match status" value="1"/>
</dbReference>
<evidence type="ECO:0000256" key="7">
    <source>
        <dbReference type="ARBA" id="ARBA00022777"/>
    </source>
</evidence>
<dbReference type="EC" id="2.7.11.12" evidence="2"/>
<evidence type="ECO:0000256" key="3">
    <source>
        <dbReference type="ARBA" id="ARBA00022527"/>
    </source>
</evidence>
<dbReference type="GO" id="GO:0004691">
    <property type="term" value="F:cAMP-dependent protein kinase activity"/>
    <property type="evidence" value="ECO:0007669"/>
    <property type="project" value="TreeGrafter"/>
</dbReference>
<keyword evidence="18" id="KW-1185">Reference proteome</keyword>
<dbReference type="SMART" id="SM00100">
    <property type="entry name" value="cNMP"/>
    <property type="match status" value="2"/>
</dbReference>
<dbReference type="GO" id="GO:0030553">
    <property type="term" value="F:cGMP binding"/>
    <property type="evidence" value="ECO:0007669"/>
    <property type="project" value="UniProtKB-KW"/>
</dbReference>
<feature type="region of interest" description="Disordered" evidence="13">
    <location>
        <begin position="146"/>
        <end position="302"/>
    </location>
</feature>
<gene>
    <name evidence="17" type="ORF">FisN_27Lh038</name>
</gene>
<protein>
    <recommendedName>
        <fullName evidence="2">cGMP-dependent protein kinase</fullName>
        <ecNumber evidence="2">2.7.11.12</ecNumber>
    </recommendedName>
</protein>
<dbReference type="InterPro" id="IPR000595">
    <property type="entry name" value="cNMP-bd_dom"/>
</dbReference>
<feature type="compositionally biased region" description="Basic and acidic residues" evidence="13">
    <location>
        <begin position="156"/>
        <end position="180"/>
    </location>
</feature>
<evidence type="ECO:0000259" key="14">
    <source>
        <dbReference type="PROSITE" id="PS50011"/>
    </source>
</evidence>
<keyword evidence="3" id="KW-0723">Serine/threonine-protein kinase</keyword>
<dbReference type="PROSITE" id="PS00107">
    <property type="entry name" value="PROTEIN_KINASE_ATP"/>
    <property type="match status" value="1"/>
</dbReference>
<dbReference type="InterPro" id="IPR017441">
    <property type="entry name" value="Protein_kinase_ATP_BS"/>
</dbReference>
<dbReference type="GO" id="GO:0005952">
    <property type="term" value="C:cAMP-dependent protein kinase complex"/>
    <property type="evidence" value="ECO:0007669"/>
    <property type="project" value="TreeGrafter"/>
</dbReference>
<dbReference type="Gene3D" id="3.30.200.20">
    <property type="entry name" value="Phosphorylase Kinase, domain 1"/>
    <property type="match status" value="1"/>
</dbReference>
<evidence type="ECO:0000256" key="13">
    <source>
        <dbReference type="SAM" id="MobiDB-lite"/>
    </source>
</evidence>
<dbReference type="PROSITE" id="PS50042">
    <property type="entry name" value="CNMP_BINDING_3"/>
    <property type="match status" value="2"/>
</dbReference>
<dbReference type="InterPro" id="IPR014710">
    <property type="entry name" value="RmlC-like_jellyroll"/>
</dbReference>
<dbReference type="Gene3D" id="2.60.120.10">
    <property type="entry name" value="Jelly Rolls"/>
    <property type="match status" value="3"/>
</dbReference>
<feature type="compositionally biased region" description="Polar residues" evidence="13">
    <location>
        <begin position="45"/>
        <end position="56"/>
    </location>
</feature>
<evidence type="ECO:0000313" key="18">
    <source>
        <dbReference type="Proteomes" id="UP000198406"/>
    </source>
</evidence>
<dbReference type="GO" id="GO:0005524">
    <property type="term" value="F:ATP binding"/>
    <property type="evidence" value="ECO:0007669"/>
    <property type="project" value="UniProtKB-UniRule"/>
</dbReference>
<feature type="domain" description="Protein kinase" evidence="14">
    <location>
        <begin position="933"/>
        <end position="1194"/>
    </location>
</feature>
<feature type="binding site" evidence="12">
    <location>
        <position position="964"/>
    </location>
    <ligand>
        <name>ATP</name>
        <dbReference type="ChEBI" id="CHEBI:30616"/>
    </ligand>
</feature>
<evidence type="ECO:0000256" key="12">
    <source>
        <dbReference type="PROSITE-ProRule" id="PRU10141"/>
    </source>
</evidence>
<dbReference type="InterPro" id="IPR000961">
    <property type="entry name" value="AGC-kinase_C"/>
</dbReference>
<feature type="region of interest" description="Disordered" evidence="13">
    <location>
        <begin position="1"/>
        <end position="84"/>
    </location>
</feature>
<comment type="caution">
    <text evidence="17">The sequence shown here is derived from an EMBL/GenBank/DDBJ whole genome shotgun (WGS) entry which is preliminary data.</text>
</comment>
<evidence type="ECO:0000256" key="2">
    <source>
        <dbReference type="ARBA" id="ARBA00012428"/>
    </source>
</evidence>
<feature type="domain" description="Cyclic nucleotide-binding" evidence="15">
    <location>
        <begin position="621"/>
        <end position="728"/>
    </location>
</feature>
<keyword evidence="8 12" id="KW-0067">ATP-binding</keyword>
<evidence type="ECO:0000259" key="15">
    <source>
        <dbReference type="PROSITE" id="PS50042"/>
    </source>
</evidence>
<dbReference type="PROSITE" id="PS51285">
    <property type="entry name" value="AGC_KINASE_CTER"/>
    <property type="match status" value="1"/>
</dbReference>
<feature type="non-terminal residue" evidence="17">
    <location>
        <position position="1"/>
    </location>
</feature>
<dbReference type="InterPro" id="IPR018490">
    <property type="entry name" value="cNMP-bd_dom_sf"/>
</dbReference>
<feature type="compositionally biased region" description="Polar residues" evidence="13">
    <location>
        <begin position="18"/>
        <end position="28"/>
    </location>
</feature>
<feature type="domain" description="Cyclic nucleotide-binding" evidence="15">
    <location>
        <begin position="503"/>
        <end position="618"/>
    </location>
</feature>
<comment type="catalytic activity">
    <reaction evidence="11">
        <text>L-seryl-[protein] + ATP = O-phospho-L-seryl-[protein] + ADP + H(+)</text>
        <dbReference type="Rhea" id="RHEA:17989"/>
        <dbReference type="Rhea" id="RHEA-COMP:9863"/>
        <dbReference type="Rhea" id="RHEA-COMP:11604"/>
        <dbReference type="ChEBI" id="CHEBI:15378"/>
        <dbReference type="ChEBI" id="CHEBI:29999"/>
        <dbReference type="ChEBI" id="CHEBI:30616"/>
        <dbReference type="ChEBI" id="CHEBI:83421"/>
        <dbReference type="ChEBI" id="CHEBI:456216"/>
        <dbReference type="EC" id="2.7.11.12"/>
    </reaction>
</comment>
<feature type="region of interest" description="Disordered" evidence="13">
    <location>
        <begin position="332"/>
        <end position="436"/>
    </location>
</feature>
<dbReference type="Pfam" id="PF00069">
    <property type="entry name" value="Pkinase"/>
    <property type="match status" value="1"/>
</dbReference>
<evidence type="ECO:0000256" key="1">
    <source>
        <dbReference type="ARBA" id="ARBA00006352"/>
    </source>
</evidence>
<feature type="compositionally biased region" description="Low complexity" evidence="13">
    <location>
        <begin position="382"/>
        <end position="391"/>
    </location>
</feature>
<feature type="compositionally biased region" description="Polar residues" evidence="13">
    <location>
        <begin position="277"/>
        <end position="292"/>
    </location>
</feature>
<keyword evidence="9" id="KW-0142">cGMP-binding</keyword>
<dbReference type="InterPro" id="IPR008271">
    <property type="entry name" value="Ser/Thr_kinase_AS"/>
</dbReference>
<dbReference type="AlphaFoldDB" id="A0A1Z5JHR2"/>
<proteinExistence type="inferred from homology"/>
<evidence type="ECO:0000313" key="17">
    <source>
        <dbReference type="EMBL" id="GAX13540.1"/>
    </source>
</evidence>
<reference evidence="17 18" key="1">
    <citation type="journal article" date="2015" name="Plant Cell">
        <title>Oil accumulation by the oleaginous diatom Fistulifera solaris as revealed by the genome and transcriptome.</title>
        <authorList>
            <person name="Tanaka T."/>
            <person name="Maeda Y."/>
            <person name="Veluchamy A."/>
            <person name="Tanaka M."/>
            <person name="Abida H."/>
            <person name="Marechal E."/>
            <person name="Bowler C."/>
            <person name="Muto M."/>
            <person name="Sunaga Y."/>
            <person name="Tanaka M."/>
            <person name="Yoshino T."/>
            <person name="Taniguchi T."/>
            <person name="Fukuda Y."/>
            <person name="Nemoto M."/>
            <person name="Matsumoto M."/>
            <person name="Wong P.S."/>
            <person name="Aburatani S."/>
            <person name="Fujibuchi W."/>
        </authorList>
    </citation>
    <scope>NUCLEOTIDE SEQUENCE [LARGE SCALE GENOMIC DNA]</scope>
    <source>
        <strain evidence="17 18">JPCC DA0580</strain>
    </source>
</reference>
<evidence type="ECO:0000256" key="9">
    <source>
        <dbReference type="ARBA" id="ARBA00022992"/>
    </source>
</evidence>
<dbReference type="InParanoid" id="A0A1Z5JHR2"/>
<comment type="similarity">
    <text evidence="1">Belongs to the protein kinase superfamily. AGC Ser/Thr protein kinase family. cGMP subfamily.</text>
</comment>
<dbReference type="PANTHER" id="PTHR24353">
    <property type="entry name" value="CYCLIC NUCLEOTIDE-DEPENDENT PROTEIN KINASE"/>
    <property type="match status" value="1"/>
</dbReference>
<dbReference type="Proteomes" id="UP000198406">
    <property type="component" value="Unassembled WGS sequence"/>
</dbReference>
<dbReference type="InterPro" id="IPR000719">
    <property type="entry name" value="Prot_kinase_dom"/>
</dbReference>
<evidence type="ECO:0000256" key="11">
    <source>
        <dbReference type="ARBA" id="ARBA00047462"/>
    </source>
</evidence>
<dbReference type="GO" id="GO:0004692">
    <property type="term" value="F:cGMP-dependent protein kinase activity"/>
    <property type="evidence" value="ECO:0007669"/>
    <property type="project" value="UniProtKB-EC"/>
</dbReference>
<evidence type="ECO:0000256" key="6">
    <source>
        <dbReference type="ARBA" id="ARBA00022741"/>
    </source>
</evidence>
<evidence type="ECO:0000256" key="8">
    <source>
        <dbReference type="ARBA" id="ARBA00022840"/>
    </source>
</evidence>
<name>A0A1Z5JHR2_FISSO</name>
<dbReference type="CDD" id="cd00038">
    <property type="entry name" value="CAP_ED"/>
    <property type="match status" value="3"/>
</dbReference>
<dbReference type="SUPFAM" id="SSF51206">
    <property type="entry name" value="cAMP-binding domain-like"/>
    <property type="match status" value="3"/>
</dbReference>
<keyword evidence="4" id="KW-0140">cGMP</keyword>
<keyword evidence="7" id="KW-0418">Kinase</keyword>
<dbReference type="EMBL" id="BDSP01000069">
    <property type="protein sequence ID" value="GAX13540.1"/>
    <property type="molecule type" value="Genomic_DNA"/>
</dbReference>
<feature type="domain" description="AGC-kinase C-terminal" evidence="16">
    <location>
        <begin position="1195"/>
        <end position="1252"/>
    </location>
</feature>
<dbReference type="PANTHER" id="PTHR24353:SF143">
    <property type="entry name" value="PROTEIN KINASE DOMAIN-CONTAINING PROTEIN"/>
    <property type="match status" value="1"/>
</dbReference>
<keyword evidence="6 12" id="KW-0547">Nucleotide-binding</keyword>
<dbReference type="FunCoup" id="A0A1Z5JHR2">
    <property type="interactions" value="8"/>
</dbReference>
<dbReference type="OrthoDB" id="3638488at2759"/>
<evidence type="ECO:0000256" key="5">
    <source>
        <dbReference type="ARBA" id="ARBA00022679"/>
    </source>
</evidence>
<dbReference type="SMART" id="SM00220">
    <property type="entry name" value="S_TKc"/>
    <property type="match status" value="1"/>
</dbReference>
<dbReference type="PROSITE" id="PS00108">
    <property type="entry name" value="PROTEIN_KINASE_ST"/>
    <property type="match status" value="1"/>
</dbReference>
<accession>A0A1Z5JHR2</accession>
<keyword evidence="5" id="KW-0808">Transferase</keyword>